<dbReference type="Proteomes" id="UP000014760">
    <property type="component" value="Unassembled WGS sequence"/>
</dbReference>
<reference evidence="3" key="3">
    <citation type="submission" date="2015-06" db="UniProtKB">
        <authorList>
            <consortium name="EnsemblMetazoa"/>
        </authorList>
    </citation>
    <scope>IDENTIFICATION</scope>
</reference>
<accession>R7UHL1</accession>
<feature type="signal peptide" evidence="1">
    <location>
        <begin position="1"/>
        <end position="16"/>
    </location>
</feature>
<evidence type="ECO:0000256" key="1">
    <source>
        <dbReference type="SAM" id="SignalP"/>
    </source>
</evidence>
<dbReference type="EMBL" id="AMQN01007594">
    <property type="status" value="NOT_ANNOTATED_CDS"/>
    <property type="molecule type" value="Genomic_DNA"/>
</dbReference>
<reference evidence="2 4" key="2">
    <citation type="journal article" date="2013" name="Nature">
        <title>Insights into bilaterian evolution from three spiralian genomes.</title>
        <authorList>
            <person name="Simakov O."/>
            <person name="Marletaz F."/>
            <person name="Cho S.J."/>
            <person name="Edsinger-Gonzales E."/>
            <person name="Havlak P."/>
            <person name="Hellsten U."/>
            <person name="Kuo D.H."/>
            <person name="Larsson T."/>
            <person name="Lv J."/>
            <person name="Arendt D."/>
            <person name="Savage R."/>
            <person name="Osoegawa K."/>
            <person name="de Jong P."/>
            <person name="Grimwood J."/>
            <person name="Chapman J.A."/>
            <person name="Shapiro H."/>
            <person name="Aerts A."/>
            <person name="Otillar R.P."/>
            <person name="Terry A.Y."/>
            <person name="Boore J.L."/>
            <person name="Grigoriev I.V."/>
            <person name="Lindberg D.R."/>
            <person name="Seaver E.C."/>
            <person name="Weisblat D.A."/>
            <person name="Putnam N.H."/>
            <person name="Rokhsar D.S."/>
        </authorList>
    </citation>
    <scope>NUCLEOTIDE SEQUENCE</scope>
    <source>
        <strain evidence="2 4">I ESC-2004</strain>
    </source>
</reference>
<proteinExistence type="predicted"/>
<reference evidence="4" key="1">
    <citation type="submission" date="2012-12" db="EMBL/GenBank/DDBJ databases">
        <authorList>
            <person name="Hellsten U."/>
            <person name="Grimwood J."/>
            <person name="Chapman J.A."/>
            <person name="Shapiro H."/>
            <person name="Aerts A."/>
            <person name="Otillar R.P."/>
            <person name="Terry A.Y."/>
            <person name="Boore J.L."/>
            <person name="Simakov O."/>
            <person name="Marletaz F."/>
            <person name="Cho S.-J."/>
            <person name="Edsinger-Gonzales E."/>
            <person name="Havlak P."/>
            <person name="Kuo D.-H."/>
            <person name="Larsson T."/>
            <person name="Lv J."/>
            <person name="Arendt D."/>
            <person name="Savage R."/>
            <person name="Osoegawa K."/>
            <person name="de Jong P."/>
            <person name="Lindberg D.R."/>
            <person name="Seaver E.C."/>
            <person name="Weisblat D.A."/>
            <person name="Putnam N.H."/>
            <person name="Grigoriev I.V."/>
            <person name="Rokhsar D.S."/>
        </authorList>
    </citation>
    <scope>NUCLEOTIDE SEQUENCE</scope>
    <source>
        <strain evidence="4">I ESC-2004</strain>
    </source>
</reference>
<sequence>MAPWLLLLVFAQGAFASHPTFYDYGDAGLENTESDYVEDVVQLLDEEEQSRIIRDRDDVAFKAESCVEMCTFEVTHDDFGMYTWENTSVAFRRFVRCSEQPSFEANVLISRDCLLDNNGHAAWSFVINYTNCLKLPLVRIEEELQVARIAYSFEYWLTMSFRQILDALVSQKYRVILSPYAKETVFVYWVAFSVINDFDQLQREIRFADLINYLGFILHDSFVPAVRLQPQAAHYANRIFNELPLIASVFGPPKSILQSQLSTLYYASGFVEDLFNGILYLGYDMVVSAVPSTNCSYKLLAVDSEVFVEMDQTFRDQPLLDREARTVAKDVDYLFPRMVYVSMYDFQSGIQPQIKTSFTHPKLLNPVCAWNFDERVEVQTDGHEMVHDSGHLAQCKKAREADKNEISQRREQEIFMD</sequence>
<gene>
    <name evidence="2" type="ORF">CAPTEDRAFT_188560</name>
</gene>
<evidence type="ECO:0000313" key="3">
    <source>
        <dbReference type="EnsemblMetazoa" id="CapteP188560"/>
    </source>
</evidence>
<keyword evidence="1" id="KW-0732">Signal</keyword>
<name>R7UHL1_CAPTE</name>
<dbReference type="AlphaFoldDB" id="R7UHL1"/>
<dbReference type="EMBL" id="KB300985">
    <property type="protein sequence ID" value="ELU06034.1"/>
    <property type="molecule type" value="Genomic_DNA"/>
</dbReference>
<organism evidence="2">
    <name type="scientific">Capitella teleta</name>
    <name type="common">Polychaete worm</name>
    <dbReference type="NCBI Taxonomy" id="283909"/>
    <lineage>
        <taxon>Eukaryota</taxon>
        <taxon>Metazoa</taxon>
        <taxon>Spiralia</taxon>
        <taxon>Lophotrochozoa</taxon>
        <taxon>Annelida</taxon>
        <taxon>Polychaeta</taxon>
        <taxon>Sedentaria</taxon>
        <taxon>Scolecida</taxon>
        <taxon>Capitellidae</taxon>
        <taxon>Capitella</taxon>
    </lineage>
</organism>
<feature type="chain" id="PRO_5008788024" evidence="1">
    <location>
        <begin position="17"/>
        <end position="417"/>
    </location>
</feature>
<dbReference type="HOGENOM" id="CLU_659289_0_0_1"/>
<keyword evidence="4" id="KW-1185">Reference proteome</keyword>
<dbReference type="EnsemblMetazoa" id="CapteT188560">
    <property type="protein sequence ID" value="CapteP188560"/>
    <property type="gene ID" value="CapteG188560"/>
</dbReference>
<evidence type="ECO:0000313" key="2">
    <source>
        <dbReference type="EMBL" id="ELU06034.1"/>
    </source>
</evidence>
<evidence type="ECO:0000313" key="4">
    <source>
        <dbReference type="Proteomes" id="UP000014760"/>
    </source>
</evidence>
<protein>
    <submittedName>
        <fullName evidence="2 3">Uncharacterized protein</fullName>
    </submittedName>
</protein>